<dbReference type="AlphaFoldDB" id="A0A7N2KRV2"/>
<dbReference type="EnsemblPlants" id="QL02p003767:mrna">
    <property type="protein sequence ID" value="QL02p003767:mrna"/>
    <property type="gene ID" value="QL02p003767"/>
</dbReference>
<name>A0A7N2KRV2_QUELO</name>
<dbReference type="Gramene" id="QL02p003767:mrna">
    <property type="protein sequence ID" value="QL02p003767:mrna"/>
    <property type="gene ID" value="QL02p003767"/>
</dbReference>
<dbReference type="Proteomes" id="UP000594261">
    <property type="component" value="Chromosome 2"/>
</dbReference>
<accession>A0A7N2KRV2</accession>
<protein>
    <submittedName>
        <fullName evidence="1">Uncharacterized protein</fullName>
    </submittedName>
</protein>
<reference evidence="1" key="2">
    <citation type="submission" date="2021-01" db="UniProtKB">
        <authorList>
            <consortium name="EnsemblPlants"/>
        </authorList>
    </citation>
    <scope>IDENTIFICATION</scope>
</reference>
<dbReference type="InParanoid" id="A0A7N2KRV2"/>
<organism evidence="1 2">
    <name type="scientific">Quercus lobata</name>
    <name type="common">Valley oak</name>
    <dbReference type="NCBI Taxonomy" id="97700"/>
    <lineage>
        <taxon>Eukaryota</taxon>
        <taxon>Viridiplantae</taxon>
        <taxon>Streptophyta</taxon>
        <taxon>Embryophyta</taxon>
        <taxon>Tracheophyta</taxon>
        <taxon>Spermatophyta</taxon>
        <taxon>Magnoliopsida</taxon>
        <taxon>eudicotyledons</taxon>
        <taxon>Gunneridae</taxon>
        <taxon>Pentapetalae</taxon>
        <taxon>rosids</taxon>
        <taxon>fabids</taxon>
        <taxon>Fagales</taxon>
        <taxon>Fagaceae</taxon>
        <taxon>Quercus</taxon>
    </lineage>
</organism>
<sequence length="85" mass="9054">MKHNPVSICSNFKLKSQGDKVHHSTRHIAALQSSGAYHIAEIHINHGSALNVISKGTSISVEKPDILISPNGDFSAGFYSVGDNA</sequence>
<keyword evidence="2" id="KW-1185">Reference proteome</keyword>
<proteinExistence type="predicted"/>
<evidence type="ECO:0000313" key="1">
    <source>
        <dbReference type="EnsemblPlants" id="QL02p003767:mrna"/>
    </source>
</evidence>
<evidence type="ECO:0000313" key="2">
    <source>
        <dbReference type="Proteomes" id="UP000594261"/>
    </source>
</evidence>
<reference evidence="2" key="1">
    <citation type="journal article" date="2016" name="G3 (Bethesda)">
        <title>First Draft Assembly and Annotation of the Genome of a California Endemic Oak Quercus lobata Nee (Fagaceae).</title>
        <authorList>
            <person name="Sork V.L."/>
            <person name="Fitz-Gibbon S.T."/>
            <person name="Puiu D."/>
            <person name="Crepeau M."/>
            <person name="Gugger P.F."/>
            <person name="Sherman R."/>
            <person name="Stevens K."/>
            <person name="Langley C.H."/>
            <person name="Pellegrini M."/>
            <person name="Salzberg S.L."/>
        </authorList>
    </citation>
    <scope>NUCLEOTIDE SEQUENCE [LARGE SCALE GENOMIC DNA]</scope>
    <source>
        <strain evidence="2">cv. SW786</strain>
    </source>
</reference>